<comment type="catalytic activity">
    <reaction evidence="12">
        <text>L-threonyl-[protein] + ATP = O-phospho-L-threonyl-[protein] + ADP + H(+)</text>
        <dbReference type="Rhea" id="RHEA:46608"/>
        <dbReference type="Rhea" id="RHEA-COMP:11060"/>
        <dbReference type="Rhea" id="RHEA-COMP:11605"/>
        <dbReference type="ChEBI" id="CHEBI:15378"/>
        <dbReference type="ChEBI" id="CHEBI:30013"/>
        <dbReference type="ChEBI" id="CHEBI:30616"/>
        <dbReference type="ChEBI" id="CHEBI:61977"/>
        <dbReference type="ChEBI" id="CHEBI:456216"/>
        <dbReference type="EC" id="2.7.11.1"/>
    </reaction>
</comment>
<evidence type="ECO:0000256" key="6">
    <source>
        <dbReference type="ARBA" id="ARBA00022729"/>
    </source>
</evidence>
<dbReference type="FunFam" id="3.80.10.10:FF:000383">
    <property type="entry name" value="Leucine-rich repeat receptor protein kinase EMS1"/>
    <property type="match status" value="1"/>
</dbReference>
<feature type="compositionally biased region" description="Basic and acidic residues" evidence="14">
    <location>
        <begin position="327"/>
        <end position="343"/>
    </location>
</feature>
<accession>A0AAD2CFC3</accession>
<gene>
    <name evidence="17" type="ORF">CYCCA115_LOCUS2103</name>
</gene>
<protein>
    <recommendedName>
        <fullName evidence="2">non-specific serine/threonine protein kinase</fullName>
        <ecNumber evidence="2">2.7.11.1</ecNumber>
    </recommendedName>
</protein>
<feature type="compositionally biased region" description="Acidic residues" evidence="14">
    <location>
        <begin position="765"/>
        <end position="779"/>
    </location>
</feature>
<dbReference type="Gene3D" id="3.80.10.10">
    <property type="entry name" value="Ribonuclease Inhibitor"/>
    <property type="match status" value="3"/>
</dbReference>
<dbReference type="SMART" id="SM00369">
    <property type="entry name" value="LRR_TYP"/>
    <property type="match status" value="5"/>
</dbReference>
<dbReference type="SUPFAM" id="SSF52058">
    <property type="entry name" value="L domain-like"/>
    <property type="match status" value="1"/>
</dbReference>
<evidence type="ECO:0000256" key="15">
    <source>
        <dbReference type="SAM" id="Phobius"/>
    </source>
</evidence>
<evidence type="ECO:0000256" key="4">
    <source>
        <dbReference type="ARBA" id="ARBA00022614"/>
    </source>
</evidence>
<feature type="domain" description="Disease resistance R13L4/SHOC-2-like LRR" evidence="16">
    <location>
        <begin position="1163"/>
        <end position="1292"/>
    </location>
</feature>
<evidence type="ECO:0000256" key="8">
    <source>
        <dbReference type="ARBA" id="ARBA00022741"/>
    </source>
</evidence>
<feature type="compositionally biased region" description="Basic and acidic residues" evidence="14">
    <location>
        <begin position="10"/>
        <end position="27"/>
    </location>
</feature>
<dbReference type="PANTHER" id="PTHR48053:SF126">
    <property type="entry name" value="MDIS1-INTERACTING RECEPTOR LIKE KINASE 2-LIKE ISOFORM X1"/>
    <property type="match status" value="1"/>
</dbReference>
<evidence type="ECO:0000256" key="5">
    <source>
        <dbReference type="ARBA" id="ARBA00022679"/>
    </source>
</evidence>
<keyword evidence="18" id="KW-1185">Reference proteome</keyword>
<keyword evidence="5" id="KW-0808">Transferase</keyword>
<feature type="compositionally biased region" description="Polar residues" evidence="14">
    <location>
        <begin position="737"/>
        <end position="762"/>
    </location>
</feature>
<evidence type="ECO:0000256" key="9">
    <source>
        <dbReference type="ARBA" id="ARBA00022777"/>
    </source>
</evidence>
<keyword evidence="6" id="KW-0732">Signal</keyword>
<feature type="compositionally biased region" description="Polar residues" evidence="14">
    <location>
        <begin position="649"/>
        <end position="691"/>
    </location>
</feature>
<feature type="region of interest" description="Disordered" evidence="14">
    <location>
        <begin position="380"/>
        <end position="522"/>
    </location>
</feature>
<dbReference type="PROSITE" id="PS51450">
    <property type="entry name" value="LRR"/>
    <property type="match status" value="1"/>
</dbReference>
<proteinExistence type="predicted"/>
<feature type="compositionally biased region" description="Basic and acidic residues" evidence="14">
    <location>
        <begin position="842"/>
        <end position="857"/>
    </location>
</feature>
<dbReference type="EC" id="2.7.11.1" evidence="2"/>
<feature type="region of interest" description="Disordered" evidence="14">
    <location>
        <begin position="649"/>
        <end position="789"/>
    </location>
</feature>
<reference evidence="17" key="1">
    <citation type="submission" date="2023-08" db="EMBL/GenBank/DDBJ databases">
        <authorList>
            <person name="Audoor S."/>
            <person name="Bilcke G."/>
        </authorList>
    </citation>
    <scope>NUCLEOTIDE SEQUENCE</scope>
</reference>
<evidence type="ECO:0000256" key="10">
    <source>
        <dbReference type="ARBA" id="ARBA00022840"/>
    </source>
</evidence>
<feature type="compositionally biased region" description="Polar residues" evidence="14">
    <location>
        <begin position="938"/>
        <end position="947"/>
    </location>
</feature>
<evidence type="ECO:0000256" key="12">
    <source>
        <dbReference type="ARBA" id="ARBA00047899"/>
    </source>
</evidence>
<dbReference type="Proteomes" id="UP001295423">
    <property type="component" value="Unassembled WGS sequence"/>
</dbReference>
<evidence type="ECO:0000256" key="7">
    <source>
        <dbReference type="ARBA" id="ARBA00022737"/>
    </source>
</evidence>
<comment type="caution">
    <text evidence="17">The sequence shown here is derived from an EMBL/GenBank/DDBJ whole genome shotgun (WGS) entry which is preliminary data.</text>
</comment>
<keyword evidence="4" id="KW-0433">Leucine-rich repeat</keyword>
<keyword evidence="11" id="KW-0325">Glycoprotein</keyword>
<dbReference type="InterPro" id="IPR001611">
    <property type="entry name" value="Leu-rich_rpt"/>
</dbReference>
<organism evidence="17 18">
    <name type="scientific">Cylindrotheca closterium</name>
    <dbReference type="NCBI Taxonomy" id="2856"/>
    <lineage>
        <taxon>Eukaryota</taxon>
        <taxon>Sar</taxon>
        <taxon>Stramenopiles</taxon>
        <taxon>Ochrophyta</taxon>
        <taxon>Bacillariophyta</taxon>
        <taxon>Bacillariophyceae</taxon>
        <taxon>Bacillariophycidae</taxon>
        <taxon>Bacillariales</taxon>
        <taxon>Bacillariaceae</taxon>
        <taxon>Cylindrotheca</taxon>
    </lineage>
</organism>
<dbReference type="GO" id="GO:0004674">
    <property type="term" value="F:protein serine/threonine kinase activity"/>
    <property type="evidence" value="ECO:0007669"/>
    <property type="project" value="UniProtKB-KW"/>
</dbReference>
<keyword evidence="8" id="KW-0547">Nucleotide-binding</keyword>
<evidence type="ECO:0000256" key="14">
    <source>
        <dbReference type="SAM" id="MobiDB-lite"/>
    </source>
</evidence>
<evidence type="ECO:0000256" key="2">
    <source>
        <dbReference type="ARBA" id="ARBA00012513"/>
    </source>
</evidence>
<feature type="compositionally biased region" description="Acidic residues" evidence="14">
    <location>
        <begin position="277"/>
        <end position="294"/>
    </location>
</feature>
<evidence type="ECO:0000256" key="3">
    <source>
        <dbReference type="ARBA" id="ARBA00022527"/>
    </source>
</evidence>
<feature type="region of interest" description="Disordered" evidence="14">
    <location>
        <begin position="920"/>
        <end position="947"/>
    </location>
</feature>
<evidence type="ECO:0000256" key="11">
    <source>
        <dbReference type="ARBA" id="ARBA00023180"/>
    </source>
</evidence>
<evidence type="ECO:0000256" key="13">
    <source>
        <dbReference type="ARBA" id="ARBA00048679"/>
    </source>
</evidence>
<keyword evidence="7" id="KW-0677">Repeat</keyword>
<keyword evidence="10" id="KW-0067">ATP-binding</keyword>
<feature type="region of interest" description="Disordered" evidence="14">
    <location>
        <begin position="91"/>
        <end position="348"/>
    </location>
</feature>
<dbReference type="InterPro" id="IPR032675">
    <property type="entry name" value="LRR_dom_sf"/>
</dbReference>
<keyword evidence="15" id="KW-0812">Transmembrane</keyword>
<name>A0AAD2CFC3_9STRA</name>
<feature type="region of interest" description="Disordered" evidence="14">
    <location>
        <begin position="1"/>
        <end position="45"/>
    </location>
</feature>
<evidence type="ECO:0000313" key="17">
    <source>
        <dbReference type="EMBL" id="CAJ1930819.1"/>
    </source>
</evidence>
<feature type="compositionally biased region" description="Polar residues" evidence="14">
    <location>
        <begin position="400"/>
        <end position="418"/>
    </location>
</feature>
<comment type="catalytic activity">
    <reaction evidence="13">
        <text>L-seryl-[protein] + ATP = O-phospho-L-seryl-[protein] + ADP + H(+)</text>
        <dbReference type="Rhea" id="RHEA:17989"/>
        <dbReference type="Rhea" id="RHEA-COMP:9863"/>
        <dbReference type="Rhea" id="RHEA-COMP:11604"/>
        <dbReference type="ChEBI" id="CHEBI:15378"/>
        <dbReference type="ChEBI" id="CHEBI:29999"/>
        <dbReference type="ChEBI" id="CHEBI:30616"/>
        <dbReference type="ChEBI" id="CHEBI:83421"/>
        <dbReference type="ChEBI" id="CHEBI:456216"/>
        <dbReference type="EC" id="2.7.11.1"/>
    </reaction>
</comment>
<feature type="compositionally biased region" description="Polar residues" evidence="14">
    <location>
        <begin position="464"/>
        <end position="491"/>
    </location>
</feature>
<evidence type="ECO:0000259" key="16">
    <source>
        <dbReference type="Pfam" id="PF23598"/>
    </source>
</evidence>
<sequence>MDATSTISRSSEEDPIMKSDHSSKTSTEEDDSSADASSTERGYRRCLQKYSKYLPGGEMEQIMRVKAYDEHDDIISKDDDSISTTERYKQFMIHNNNNNNNNNGTGGPDEGDDDQPIEIIIPKSRRESQEAETMQLDANEDFHRWVSPDGRAAASKDDYKPPKQTSNLLPNEDMDVVNQMLGAESDNDDDDSDDGKKKMGKKGNSRDTGKTPRVANRTDGEVDTNEATNSENHDHIKVNRPASNSQIPAAENQKTSSQLTSNVLGNEDMEMVNMMLGDDDNSDDDSSPDEEDEERAFQETYPNVMWNIPDDEDVAENDGTPKSTNRRLLDSSESDSRDKRFTSDDTMMSMTEVYDEEIPDHQGSETHRWGNTRVAGYISDPSVTEESLPGFVGATGKGTPFNNHSDSGESSIMTSDDSLSPVPIAKPPVPKQQPGDHLQQEGLPRIEESDGASPNLVSEDPTPQVENAGTPFNPNSDSGESTILTSDDSAMSISPIPIAKPPIPKQQSPKEKPSSIPAQEELTSIDEGAALLRSTPDLEDDDGSMPQVVENDPWVRMMERRDMRIDHMDTDFLCLWSKPSVQKLKNVIGNNSFSEDETIESQHDIMGAPMTPEALLGSDDEDALLESKLLVAHNPLKVPDISLQTRHIQGTRQANQGSPQDVKSNTRQINSRDGSMSSNANDRTAVTNDQIPPTGEDDDSQSSFVGGPQHQQARDIENAIMGNNNSVTVRRSGAGSRMNQSPDFTHSVVSSNGWESTASSSLGDPYEDLENAGVESDDDGPPHLFSDEDISLHDEYDPLTPAHTARGGVNRSRHSEVIVSLGPNRPAPRSSEITVVRGSRTKKNDPDALVRERHDIATGRTSGNSSRKRQLAPQERGMSPRKMHIIVVLFVSFILGAATFWYIWANYLTDDDTEAQAVQGPAIQTTPPPTVRETETPSYSPSSAPTKSPSEILRDLLVFVWPSLESNFSDSTSPQFKALVWLQDNLNIDSYGSQQKIQRFALATLFYSTNGNGWTNKGSWLTDADECEWNTSNSFRPPCNEEGLYVYLELRSNGLSGTVPSEIALLSNSLVRLEMSQDGIGSSAISGSIPPELGELTLLESISLANNAFSGTLPAEIGKWTKATAVDVRGNELRGAIPIDIFRLTSLTSLSLERNQFTLLPRQIGDLSALKQLDASFNRIGYLPPEIGNLRLLRRLDISNNQIESPIPSTFGKLMDLISLDLSSNLMVETIPSNWNNTVRLRDLDLSDNRLSGSIPSELSRATLLRNLILHDNNLSGTIPTSFGALSRLATFRVEANNLTGIVSTSICNVFNESVPAFISDCIAELDCPCCMFCCEDPGVCQCQLEGELEFLCSEYTTTFAISSSGLLN</sequence>
<feature type="compositionally biased region" description="Basic and acidic residues" evidence="14">
    <location>
        <begin position="204"/>
        <end position="220"/>
    </location>
</feature>
<evidence type="ECO:0000313" key="18">
    <source>
        <dbReference type="Proteomes" id="UP001295423"/>
    </source>
</evidence>
<dbReference type="InterPro" id="IPR055414">
    <property type="entry name" value="LRR_R13L4/SHOC2-like"/>
</dbReference>
<feature type="region of interest" description="Disordered" evidence="14">
    <location>
        <begin position="820"/>
        <end position="877"/>
    </location>
</feature>
<comment type="subcellular location">
    <subcellularLocation>
        <location evidence="1">Membrane</location>
        <topology evidence="1">Single-pass membrane protein</topology>
    </subcellularLocation>
</comment>
<dbReference type="Pfam" id="PF23598">
    <property type="entry name" value="LRR_14"/>
    <property type="match status" value="1"/>
</dbReference>
<feature type="compositionally biased region" description="Polar residues" evidence="14">
    <location>
        <begin position="241"/>
        <end position="264"/>
    </location>
</feature>
<keyword evidence="9" id="KW-0418">Kinase</keyword>
<keyword evidence="15" id="KW-1133">Transmembrane helix</keyword>
<dbReference type="EMBL" id="CAKOGP040000113">
    <property type="protein sequence ID" value="CAJ1930819.1"/>
    <property type="molecule type" value="Genomic_DNA"/>
</dbReference>
<feature type="transmembrane region" description="Helical" evidence="15">
    <location>
        <begin position="885"/>
        <end position="904"/>
    </location>
</feature>
<evidence type="ECO:0000256" key="1">
    <source>
        <dbReference type="ARBA" id="ARBA00004167"/>
    </source>
</evidence>
<keyword evidence="3" id="KW-0723">Serine/threonine-protein kinase</keyword>
<dbReference type="GO" id="GO:0005524">
    <property type="term" value="F:ATP binding"/>
    <property type="evidence" value="ECO:0007669"/>
    <property type="project" value="UniProtKB-KW"/>
</dbReference>
<dbReference type="InterPro" id="IPR003591">
    <property type="entry name" value="Leu-rich_rpt_typical-subtyp"/>
</dbReference>
<dbReference type="PANTHER" id="PTHR48053">
    <property type="entry name" value="LEUCINE RICH REPEAT FAMILY PROTEIN, EXPRESSED"/>
    <property type="match status" value="1"/>
</dbReference>
<dbReference type="GO" id="GO:0016020">
    <property type="term" value="C:membrane"/>
    <property type="evidence" value="ECO:0007669"/>
    <property type="project" value="UniProtKB-SubCell"/>
</dbReference>
<dbReference type="InterPro" id="IPR051716">
    <property type="entry name" value="Plant_RL_S/T_kinase"/>
</dbReference>
<keyword evidence="15" id="KW-0472">Membrane</keyword>